<sequence>YVDYDLSTLKNSKGGFLLNSEEENQKLLKQNQQVEELKKQRLKQIERFHQNQLSLDPNQNPKCKVCSSIELDIQIYNAFRVPVCKTCKNNYPDRFSLLTKTECKEDYLLTDPELKDTELLPHLLKANPHQSTYSNMMLYLREQVEEYAFSSKKWGSSENLDEEFQRRTNVKKQKKSKKFEENLKTLRNQTRKNLYQKRQDEIHVHQFELMSAGSQSNSVQKCLTCGLETE</sequence>
<keyword evidence="8" id="KW-0234">DNA repair</keyword>
<dbReference type="OrthoDB" id="68328at2759"/>
<organism evidence="14">
    <name type="scientific">Melampsora larici-populina (strain 98AG31 / pathotype 3-4-7)</name>
    <name type="common">Poplar leaf rust fungus</name>
    <dbReference type="NCBI Taxonomy" id="747676"/>
    <lineage>
        <taxon>Eukaryota</taxon>
        <taxon>Fungi</taxon>
        <taxon>Dikarya</taxon>
        <taxon>Basidiomycota</taxon>
        <taxon>Pucciniomycotina</taxon>
        <taxon>Pucciniomycetes</taxon>
        <taxon>Pucciniales</taxon>
        <taxon>Melampsoraceae</taxon>
        <taxon>Melampsora</taxon>
    </lineage>
</organism>
<evidence type="ECO:0000313" key="14">
    <source>
        <dbReference type="Proteomes" id="UP000001072"/>
    </source>
</evidence>
<keyword evidence="9" id="KW-0539">Nucleus</keyword>
<keyword evidence="6" id="KW-0862">Zinc</keyword>
<proteinExistence type="inferred from homology"/>
<dbReference type="GeneID" id="18927006"/>
<dbReference type="InterPro" id="IPR009061">
    <property type="entry name" value="DNA-bd_dom_put_sf"/>
</dbReference>
<evidence type="ECO:0000256" key="11">
    <source>
        <dbReference type="SAM" id="Coils"/>
    </source>
</evidence>
<evidence type="ECO:0000256" key="2">
    <source>
        <dbReference type="ARBA" id="ARBA00005548"/>
    </source>
</evidence>
<dbReference type="VEuPathDB" id="FungiDB:MELLADRAFT_28280"/>
<evidence type="ECO:0000256" key="6">
    <source>
        <dbReference type="ARBA" id="ARBA00022833"/>
    </source>
</evidence>
<evidence type="ECO:0000256" key="4">
    <source>
        <dbReference type="ARBA" id="ARBA00022763"/>
    </source>
</evidence>
<name>F4S9K4_MELLP</name>
<protein>
    <recommendedName>
        <fullName evidence="10">DNA repair protein RAD14</fullName>
    </recommendedName>
</protein>
<feature type="non-terminal residue" evidence="13">
    <location>
        <position position="1"/>
    </location>
</feature>
<evidence type="ECO:0000256" key="7">
    <source>
        <dbReference type="ARBA" id="ARBA00023125"/>
    </source>
</evidence>
<comment type="subcellular location">
    <subcellularLocation>
        <location evidence="1">Nucleus</location>
    </subcellularLocation>
</comment>
<evidence type="ECO:0000256" key="1">
    <source>
        <dbReference type="ARBA" id="ARBA00004123"/>
    </source>
</evidence>
<evidence type="ECO:0000256" key="8">
    <source>
        <dbReference type="ARBA" id="ARBA00023204"/>
    </source>
</evidence>
<dbReference type="GO" id="GO:1901255">
    <property type="term" value="P:nucleotide-excision repair involved in interstrand cross-link repair"/>
    <property type="evidence" value="ECO:0007669"/>
    <property type="project" value="EnsemblFungi"/>
</dbReference>
<dbReference type="eggNOG" id="KOG4017">
    <property type="taxonomic scope" value="Eukaryota"/>
</dbReference>
<keyword evidence="14" id="KW-1185">Reference proteome</keyword>
<dbReference type="Proteomes" id="UP000001072">
    <property type="component" value="Unassembled WGS sequence"/>
</dbReference>
<dbReference type="GO" id="GO:0000110">
    <property type="term" value="C:nucleotide-excision repair factor 1 complex"/>
    <property type="evidence" value="ECO:0007669"/>
    <property type="project" value="TreeGrafter"/>
</dbReference>
<dbReference type="KEGG" id="mlr:MELLADRAFT_28280"/>
<evidence type="ECO:0000259" key="12">
    <source>
        <dbReference type="Pfam" id="PF05181"/>
    </source>
</evidence>
<dbReference type="STRING" id="747676.F4S9K4"/>
<keyword evidence="3" id="KW-0479">Metal-binding</keyword>
<dbReference type="Gene3D" id="3.90.530.10">
    <property type="entry name" value="XPA C-terminal domain"/>
    <property type="match status" value="1"/>
</dbReference>
<dbReference type="PANTHER" id="PTHR10142:SF0">
    <property type="entry name" value="DNA REPAIR PROTEIN COMPLEMENTING XP-A CELLS"/>
    <property type="match status" value="1"/>
</dbReference>
<keyword evidence="7" id="KW-0238">DNA-binding</keyword>
<dbReference type="GO" id="GO:0006284">
    <property type="term" value="P:base-excision repair"/>
    <property type="evidence" value="ECO:0007669"/>
    <property type="project" value="TreeGrafter"/>
</dbReference>
<dbReference type="SUPFAM" id="SSF46955">
    <property type="entry name" value="Putative DNA-binding domain"/>
    <property type="match status" value="1"/>
</dbReference>
<dbReference type="InParanoid" id="F4S9K4"/>
<dbReference type="AlphaFoldDB" id="F4S9K4"/>
<dbReference type="RefSeq" id="XP_007418034.1">
    <property type="nucleotide sequence ID" value="XM_007417972.1"/>
</dbReference>
<dbReference type="InterPro" id="IPR000465">
    <property type="entry name" value="XPA/RAD14"/>
</dbReference>
<feature type="domain" description="XPA C-terminal" evidence="12">
    <location>
        <begin position="95"/>
        <end position="144"/>
    </location>
</feature>
<reference evidence="14" key="1">
    <citation type="journal article" date="2011" name="Proc. Natl. Acad. Sci. U.S.A.">
        <title>Obligate biotrophy features unraveled by the genomic analysis of rust fungi.</title>
        <authorList>
            <person name="Duplessis S."/>
            <person name="Cuomo C.A."/>
            <person name="Lin Y.-C."/>
            <person name="Aerts A."/>
            <person name="Tisserant E."/>
            <person name="Veneault-Fourrey C."/>
            <person name="Joly D.L."/>
            <person name="Hacquard S."/>
            <person name="Amselem J."/>
            <person name="Cantarel B.L."/>
            <person name="Chiu R."/>
            <person name="Coutinho P.M."/>
            <person name="Feau N."/>
            <person name="Field M."/>
            <person name="Frey P."/>
            <person name="Gelhaye E."/>
            <person name="Goldberg J."/>
            <person name="Grabherr M.G."/>
            <person name="Kodira C.D."/>
            <person name="Kohler A."/>
            <person name="Kuees U."/>
            <person name="Lindquist E.A."/>
            <person name="Lucas S.M."/>
            <person name="Mago R."/>
            <person name="Mauceli E."/>
            <person name="Morin E."/>
            <person name="Murat C."/>
            <person name="Pangilinan J.L."/>
            <person name="Park R."/>
            <person name="Pearson M."/>
            <person name="Quesneville H."/>
            <person name="Rouhier N."/>
            <person name="Sakthikumar S."/>
            <person name="Salamov A.A."/>
            <person name="Schmutz J."/>
            <person name="Selles B."/>
            <person name="Shapiro H."/>
            <person name="Tanguay P."/>
            <person name="Tuskan G.A."/>
            <person name="Henrissat B."/>
            <person name="Van de Peer Y."/>
            <person name="Rouze P."/>
            <person name="Ellis J.G."/>
            <person name="Dodds P.N."/>
            <person name="Schein J.E."/>
            <person name="Zhong S."/>
            <person name="Hamelin R.C."/>
            <person name="Grigoriev I.V."/>
            <person name="Szabo L.J."/>
            <person name="Martin F."/>
        </authorList>
    </citation>
    <scope>NUCLEOTIDE SEQUENCE [LARGE SCALE GENOMIC DNA]</scope>
    <source>
        <strain evidence="14">98AG31 / pathotype 3-4-7</strain>
    </source>
</reference>
<evidence type="ECO:0000256" key="5">
    <source>
        <dbReference type="ARBA" id="ARBA00022771"/>
    </source>
</evidence>
<dbReference type="InterPro" id="IPR022656">
    <property type="entry name" value="XPA_C"/>
</dbReference>
<dbReference type="FunCoup" id="F4S9K4">
    <property type="interactions" value="206"/>
</dbReference>
<dbReference type="GO" id="GO:0003684">
    <property type="term" value="F:damaged DNA binding"/>
    <property type="evidence" value="ECO:0007669"/>
    <property type="project" value="InterPro"/>
</dbReference>
<dbReference type="PANTHER" id="PTHR10142">
    <property type="entry name" value="DNA REPAIR PROTEIN COMPLEMENTING XP-A CELLS"/>
    <property type="match status" value="1"/>
</dbReference>
<dbReference type="CDD" id="cd21077">
    <property type="entry name" value="DBD_Rad14"/>
    <property type="match status" value="1"/>
</dbReference>
<gene>
    <name evidence="13" type="ORF">MELLADRAFT_28280</name>
</gene>
<dbReference type="FunFam" id="3.90.530.10:FF:000003">
    <property type="entry name" value="Dna repair rad14 protein"/>
    <property type="match status" value="1"/>
</dbReference>
<keyword evidence="11" id="KW-0175">Coiled coil</keyword>
<dbReference type="GO" id="GO:0000715">
    <property type="term" value="P:nucleotide-excision repair, DNA damage recognition"/>
    <property type="evidence" value="ECO:0007669"/>
    <property type="project" value="TreeGrafter"/>
</dbReference>
<evidence type="ECO:0000256" key="10">
    <source>
        <dbReference type="ARBA" id="ARBA00072989"/>
    </source>
</evidence>
<evidence type="ECO:0000256" key="3">
    <source>
        <dbReference type="ARBA" id="ARBA00022723"/>
    </source>
</evidence>
<dbReference type="PROSITE" id="PS00753">
    <property type="entry name" value="XPA_2"/>
    <property type="match status" value="1"/>
</dbReference>
<dbReference type="GO" id="GO:0008270">
    <property type="term" value="F:zinc ion binding"/>
    <property type="evidence" value="ECO:0007669"/>
    <property type="project" value="UniProtKB-KW"/>
</dbReference>
<evidence type="ECO:0000256" key="9">
    <source>
        <dbReference type="ARBA" id="ARBA00023242"/>
    </source>
</evidence>
<keyword evidence="5" id="KW-0863">Zinc-finger</keyword>
<comment type="similarity">
    <text evidence="2">Belongs to the XPA family.</text>
</comment>
<dbReference type="GO" id="GO:0070914">
    <property type="term" value="P:UV-damage excision repair"/>
    <property type="evidence" value="ECO:0007669"/>
    <property type="project" value="EnsemblFungi"/>
</dbReference>
<feature type="coiled-coil region" evidence="11">
    <location>
        <begin position="17"/>
        <end position="47"/>
    </location>
</feature>
<accession>F4S9K4</accession>
<dbReference type="EMBL" id="GL883171">
    <property type="protein sequence ID" value="EGF98685.1"/>
    <property type="molecule type" value="Genomic_DNA"/>
</dbReference>
<evidence type="ECO:0000313" key="13">
    <source>
        <dbReference type="EMBL" id="EGF98685.1"/>
    </source>
</evidence>
<dbReference type="Pfam" id="PF05181">
    <property type="entry name" value="XPA_C"/>
    <property type="match status" value="1"/>
</dbReference>
<keyword evidence="4" id="KW-0227">DNA damage</keyword>
<dbReference type="NCBIfam" id="TIGR00598">
    <property type="entry name" value="rad14"/>
    <property type="match status" value="1"/>
</dbReference>
<dbReference type="InterPro" id="IPR037129">
    <property type="entry name" value="XPA_sf"/>
</dbReference>
<feature type="non-terminal residue" evidence="13">
    <location>
        <position position="230"/>
    </location>
</feature>
<dbReference type="InterPro" id="IPR022658">
    <property type="entry name" value="XPA_CS"/>
</dbReference>
<dbReference type="HOGENOM" id="CLU_053731_0_1_1"/>